<comment type="caution">
    <text evidence="1">The sequence shown here is derived from an EMBL/GenBank/DDBJ whole genome shotgun (WGS) entry which is preliminary data.</text>
</comment>
<keyword evidence="2" id="KW-1185">Reference proteome</keyword>
<accession>A0ABS0EP33</accession>
<organism evidence="1 2">
    <name type="scientific">Herminiimonas contaminans</name>
    <dbReference type="NCBI Taxonomy" id="1111140"/>
    <lineage>
        <taxon>Bacteria</taxon>
        <taxon>Pseudomonadati</taxon>
        <taxon>Pseudomonadota</taxon>
        <taxon>Betaproteobacteria</taxon>
        <taxon>Burkholderiales</taxon>
        <taxon>Oxalobacteraceae</taxon>
        <taxon>Herminiimonas</taxon>
    </lineage>
</organism>
<protein>
    <submittedName>
        <fullName evidence="1">Chemotaxis protein</fullName>
    </submittedName>
</protein>
<proteinExistence type="predicted"/>
<sequence length="180" mass="19534">MTIKNSLALEIKKLLTGLSEHGSQHLSEIETDLVQTNILLSEAIEKLSASFMAIHEAVSAQQQMVDALLAQAPAAAVGELKSKAAQIDQHVNSAVTGLQFQDMTNQLIGRAMQRLVGVRDVLEVLGTHSAAIPGEADQSQLQDLLEQANVSLKTQSINLENELWKAVRQTHMESGDVELF</sequence>
<dbReference type="SUPFAM" id="SSF75708">
    <property type="entry name" value="Chemotaxis phosphatase CheZ"/>
    <property type="match status" value="1"/>
</dbReference>
<gene>
    <name evidence="1" type="ORF">IXC47_02485</name>
</gene>
<dbReference type="EMBL" id="JADOEL010000002">
    <property type="protein sequence ID" value="MBF8176546.1"/>
    <property type="molecule type" value="Genomic_DNA"/>
</dbReference>
<dbReference type="RefSeq" id="WP_195874599.1">
    <property type="nucleotide sequence ID" value="NZ_JADOEL010000002.1"/>
</dbReference>
<evidence type="ECO:0000313" key="1">
    <source>
        <dbReference type="EMBL" id="MBF8176546.1"/>
    </source>
</evidence>
<reference evidence="1 2" key="1">
    <citation type="submission" date="2020-11" db="EMBL/GenBank/DDBJ databases">
        <title>WGS of Herminiimonas contaminans strain Marseille-Q4544 isolated from planarians Schmidtea mediterranea.</title>
        <authorList>
            <person name="Kangale L."/>
        </authorList>
    </citation>
    <scope>NUCLEOTIDE SEQUENCE [LARGE SCALE GENOMIC DNA]</scope>
    <source>
        <strain evidence="1 2">Marseille-Q4544</strain>
    </source>
</reference>
<dbReference type="Proteomes" id="UP000657372">
    <property type="component" value="Unassembled WGS sequence"/>
</dbReference>
<name>A0ABS0EP33_9BURK</name>
<evidence type="ECO:0000313" key="2">
    <source>
        <dbReference type="Proteomes" id="UP000657372"/>
    </source>
</evidence>